<protein>
    <submittedName>
        <fullName evidence="1">Uncharacterized protein</fullName>
    </submittedName>
</protein>
<reference evidence="1" key="1">
    <citation type="journal article" date="2020" name="Stud. Mycol.">
        <title>101 Dothideomycetes genomes: a test case for predicting lifestyles and emergence of pathogens.</title>
        <authorList>
            <person name="Haridas S."/>
            <person name="Albert R."/>
            <person name="Binder M."/>
            <person name="Bloem J."/>
            <person name="Labutti K."/>
            <person name="Salamov A."/>
            <person name="Andreopoulos B."/>
            <person name="Baker S."/>
            <person name="Barry K."/>
            <person name="Bills G."/>
            <person name="Bluhm B."/>
            <person name="Cannon C."/>
            <person name="Castanera R."/>
            <person name="Culley D."/>
            <person name="Daum C."/>
            <person name="Ezra D."/>
            <person name="Gonzalez J."/>
            <person name="Henrissat B."/>
            <person name="Kuo A."/>
            <person name="Liang C."/>
            <person name="Lipzen A."/>
            <person name="Lutzoni F."/>
            <person name="Magnuson J."/>
            <person name="Mondo S."/>
            <person name="Nolan M."/>
            <person name="Ohm R."/>
            <person name="Pangilinan J."/>
            <person name="Park H.-J."/>
            <person name="Ramirez L."/>
            <person name="Alfaro M."/>
            <person name="Sun H."/>
            <person name="Tritt A."/>
            <person name="Yoshinaga Y."/>
            <person name="Zwiers L.-H."/>
            <person name="Turgeon B."/>
            <person name="Goodwin S."/>
            <person name="Spatafora J."/>
            <person name="Crous P."/>
            <person name="Grigoriev I."/>
        </authorList>
    </citation>
    <scope>NUCLEOTIDE SEQUENCE</scope>
    <source>
        <strain evidence="1">CBS 480.64</strain>
    </source>
</reference>
<keyword evidence="2" id="KW-1185">Reference proteome</keyword>
<dbReference type="EMBL" id="MU005987">
    <property type="protein sequence ID" value="KAF2859910.1"/>
    <property type="molecule type" value="Genomic_DNA"/>
</dbReference>
<sequence length="105" mass="12231">MEGFMLGLGTCSPVSLAVVERMFYCYDAMKKYGDAKDMAEWLRRHDRTRQLKSLTGYDYSKRDDSMPDVAVKSFNLFDLFKQGKKRGIEDVAIEDDERAFKRPRS</sequence>
<organism evidence="1 2">
    <name type="scientific">Piedraia hortae CBS 480.64</name>
    <dbReference type="NCBI Taxonomy" id="1314780"/>
    <lineage>
        <taxon>Eukaryota</taxon>
        <taxon>Fungi</taxon>
        <taxon>Dikarya</taxon>
        <taxon>Ascomycota</taxon>
        <taxon>Pezizomycotina</taxon>
        <taxon>Dothideomycetes</taxon>
        <taxon>Dothideomycetidae</taxon>
        <taxon>Capnodiales</taxon>
        <taxon>Piedraiaceae</taxon>
        <taxon>Piedraia</taxon>
    </lineage>
</organism>
<gene>
    <name evidence="1" type="ORF">K470DRAFT_258433</name>
</gene>
<dbReference type="AlphaFoldDB" id="A0A6A7BXF0"/>
<evidence type="ECO:0000313" key="1">
    <source>
        <dbReference type="EMBL" id="KAF2859910.1"/>
    </source>
</evidence>
<proteinExistence type="predicted"/>
<dbReference type="Proteomes" id="UP000799421">
    <property type="component" value="Unassembled WGS sequence"/>
</dbReference>
<evidence type="ECO:0000313" key="2">
    <source>
        <dbReference type="Proteomes" id="UP000799421"/>
    </source>
</evidence>
<name>A0A6A7BXF0_9PEZI</name>
<accession>A0A6A7BXF0</accession>